<dbReference type="PANTHER" id="PTHR42748:SF30">
    <property type="entry name" value="NMRA-LIKE DOMAIN-CONTAINING PROTEIN"/>
    <property type="match status" value="1"/>
</dbReference>
<evidence type="ECO:0000313" key="5">
    <source>
        <dbReference type="EMBL" id="KIN00763.1"/>
    </source>
</evidence>
<comment type="similarity">
    <text evidence="1">Belongs to the NmrA-type oxidoreductase family.</text>
</comment>
<dbReference type="Gene3D" id="3.90.25.10">
    <property type="entry name" value="UDP-galactose 4-epimerase, domain 1"/>
    <property type="match status" value="1"/>
</dbReference>
<protein>
    <recommendedName>
        <fullName evidence="4">NmrA-like domain-containing protein</fullName>
    </recommendedName>
</protein>
<dbReference type="Pfam" id="PF05368">
    <property type="entry name" value="NmrA"/>
    <property type="match status" value="1"/>
</dbReference>
<dbReference type="AlphaFoldDB" id="A0A0C3DFM3"/>
<evidence type="ECO:0000259" key="4">
    <source>
        <dbReference type="Pfam" id="PF05368"/>
    </source>
</evidence>
<dbReference type="STRING" id="913774.A0A0C3DFM3"/>
<reference evidence="6" key="2">
    <citation type="submission" date="2015-01" db="EMBL/GenBank/DDBJ databases">
        <title>Evolutionary Origins and Diversification of the Mycorrhizal Mutualists.</title>
        <authorList>
            <consortium name="DOE Joint Genome Institute"/>
            <consortium name="Mycorrhizal Genomics Consortium"/>
            <person name="Kohler A."/>
            <person name="Kuo A."/>
            <person name="Nagy L.G."/>
            <person name="Floudas D."/>
            <person name="Copeland A."/>
            <person name="Barry K.W."/>
            <person name="Cichocki N."/>
            <person name="Veneault-Fourrey C."/>
            <person name="LaButti K."/>
            <person name="Lindquist E.A."/>
            <person name="Lipzen A."/>
            <person name="Lundell T."/>
            <person name="Morin E."/>
            <person name="Murat C."/>
            <person name="Riley R."/>
            <person name="Ohm R."/>
            <person name="Sun H."/>
            <person name="Tunlid A."/>
            <person name="Henrissat B."/>
            <person name="Grigoriev I.V."/>
            <person name="Hibbett D.S."/>
            <person name="Martin F."/>
        </authorList>
    </citation>
    <scope>NUCLEOTIDE SEQUENCE [LARGE SCALE GENOMIC DNA]</scope>
    <source>
        <strain evidence="6">Zn</strain>
    </source>
</reference>
<dbReference type="HOGENOM" id="CLU_007383_8_1_1"/>
<dbReference type="InParanoid" id="A0A0C3DFM3"/>
<dbReference type="Gene3D" id="3.40.50.720">
    <property type="entry name" value="NAD(P)-binding Rossmann-like Domain"/>
    <property type="match status" value="1"/>
</dbReference>
<dbReference type="OrthoDB" id="300709at2759"/>
<dbReference type="EMBL" id="KN832877">
    <property type="protein sequence ID" value="KIN00763.1"/>
    <property type="molecule type" value="Genomic_DNA"/>
</dbReference>
<dbReference type="SUPFAM" id="SSF51735">
    <property type="entry name" value="NAD(P)-binding Rossmann-fold domains"/>
    <property type="match status" value="1"/>
</dbReference>
<dbReference type="GO" id="GO:0005634">
    <property type="term" value="C:nucleus"/>
    <property type="evidence" value="ECO:0007669"/>
    <property type="project" value="TreeGrafter"/>
</dbReference>
<proteinExistence type="inferred from homology"/>
<dbReference type="InterPro" id="IPR051164">
    <property type="entry name" value="NmrA-like_oxidored"/>
</dbReference>
<dbReference type="InterPro" id="IPR008030">
    <property type="entry name" value="NmrA-like"/>
</dbReference>
<reference evidence="5 6" key="1">
    <citation type="submission" date="2014-04" db="EMBL/GenBank/DDBJ databases">
        <authorList>
            <consortium name="DOE Joint Genome Institute"/>
            <person name="Kuo A."/>
            <person name="Martino E."/>
            <person name="Perotto S."/>
            <person name="Kohler A."/>
            <person name="Nagy L.G."/>
            <person name="Floudas D."/>
            <person name="Copeland A."/>
            <person name="Barry K.W."/>
            <person name="Cichocki N."/>
            <person name="Veneault-Fourrey C."/>
            <person name="LaButti K."/>
            <person name="Lindquist E.A."/>
            <person name="Lipzen A."/>
            <person name="Lundell T."/>
            <person name="Morin E."/>
            <person name="Murat C."/>
            <person name="Sun H."/>
            <person name="Tunlid A."/>
            <person name="Henrissat B."/>
            <person name="Grigoriev I.V."/>
            <person name="Hibbett D.S."/>
            <person name="Martin F."/>
            <person name="Nordberg H.P."/>
            <person name="Cantor M.N."/>
            <person name="Hua S.X."/>
        </authorList>
    </citation>
    <scope>NUCLEOTIDE SEQUENCE [LARGE SCALE GENOMIC DNA]</scope>
    <source>
        <strain evidence="5 6">Zn</strain>
    </source>
</reference>
<dbReference type="GO" id="GO:0016491">
    <property type="term" value="F:oxidoreductase activity"/>
    <property type="evidence" value="ECO:0007669"/>
    <property type="project" value="UniProtKB-KW"/>
</dbReference>
<feature type="domain" description="NmrA-like" evidence="4">
    <location>
        <begin position="5"/>
        <end position="311"/>
    </location>
</feature>
<evidence type="ECO:0000313" key="6">
    <source>
        <dbReference type="Proteomes" id="UP000054321"/>
    </source>
</evidence>
<accession>A0A0C3DFM3</accession>
<keyword evidence="2" id="KW-0521">NADP</keyword>
<evidence type="ECO:0000256" key="1">
    <source>
        <dbReference type="ARBA" id="ARBA00006328"/>
    </source>
</evidence>
<keyword evidence="6" id="KW-1185">Reference proteome</keyword>
<evidence type="ECO:0000256" key="2">
    <source>
        <dbReference type="ARBA" id="ARBA00022857"/>
    </source>
</evidence>
<gene>
    <name evidence="5" type="ORF">OIDMADRAFT_55332</name>
</gene>
<dbReference type="Proteomes" id="UP000054321">
    <property type="component" value="Unassembled WGS sequence"/>
</dbReference>
<dbReference type="PANTHER" id="PTHR42748">
    <property type="entry name" value="NITROGEN METABOLITE REPRESSION PROTEIN NMRA FAMILY MEMBER"/>
    <property type="match status" value="1"/>
</dbReference>
<name>A0A0C3DFM3_OIDMZ</name>
<keyword evidence="3" id="KW-0560">Oxidoreductase</keyword>
<dbReference type="InterPro" id="IPR036291">
    <property type="entry name" value="NAD(P)-bd_dom_sf"/>
</dbReference>
<evidence type="ECO:0000256" key="3">
    <source>
        <dbReference type="ARBA" id="ARBA00023002"/>
    </source>
</evidence>
<sequence length="321" mass="36034">MPQGKKLVVVTAATGSQGFPVAKYLLSTKRYSVRAVTRKSDSPQAMLLKDLGAEIVVGDYDEPSTLRAAISGAEAVFCNTTFWDHASLDEEVRQGLAVAKAAAEEPTVKNFIYSCLADPRKIIGGKYQENQIYKAKIITLEKIESQFPELYKITTRLTVGYYHDNWVKYNLFLGPIKREDGVFEMEMPFPFTSKLPMVSLDDVGVVIATILEAGDKYYGKWISVISEHLTETEKLASWMKALGVEAEFKEISPDQYQQRLEAGGYPKHLALYLTHLCLTVGSGENYFESDGIIKARDIVDSSYKFKTWEQYVAEANWDSVL</sequence>
<organism evidence="5 6">
    <name type="scientific">Oidiodendron maius (strain Zn)</name>
    <dbReference type="NCBI Taxonomy" id="913774"/>
    <lineage>
        <taxon>Eukaryota</taxon>
        <taxon>Fungi</taxon>
        <taxon>Dikarya</taxon>
        <taxon>Ascomycota</taxon>
        <taxon>Pezizomycotina</taxon>
        <taxon>Leotiomycetes</taxon>
        <taxon>Leotiomycetes incertae sedis</taxon>
        <taxon>Myxotrichaceae</taxon>
        <taxon>Oidiodendron</taxon>
    </lineage>
</organism>